<evidence type="ECO:0000313" key="2">
    <source>
        <dbReference type="EMBL" id="EQC30817.1"/>
    </source>
</evidence>
<name>T0RLG4_SAPDV</name>
<dbReference type="RefSeq" id="XP_008615841.1">
    <property type="nucleotide sequence ID" value="XM_008617619.1"/>
</dbReference>
<dbReference type="Gene3D" id="2.30.42.10">
    <property type="match status" value="1"/>
</dbReference>
<keyword evidence="3" id="KW-1185">Reference proteome</keyword>
<accession>T0RLG4</accession>
<proteinExistence type="predicted"/>
<dbReference type="OrthoDB" id="66912at2759"/>
<evidence type="ECO:0000259" key="1">
    <source>
        <dbReference type="PROSITE" id="PS50106"/>
    </source>
</evidence>
<dbReference type="SUPFAM" id="SSF50156">
    <property type="entry name" value="PDZ domain-like"/>
    <property type="match status" value="2"/>
</dbReference>
<sequence length="222" mass="23757">MARRLSDPFPTQRSDDDFYSSDIAYDWCGEALELERTRPSTGLLHLIWTNGRLGITFGTDAYTGAVVVKRVSPDGFAAQSSVYPGCRLESVNGVDVTAANYDETMLLLATGADSGKPQRLFFSPRPAPLFMRSVSPTSALAVAGVSTNHALASINGTDTTYMSMEDAEFVLRESEKPCTLHFACVQRPVVRSRARSSGSPTSISSSSSLVAALLVSVALCST</sequence>
<gene>
    <name evidence="2" type="ORF">SDRG_11577</name>
</gene>
<protein>
    <recommendedName>
        <fullName evidence="1">PDZ domain-containing protein</fullName>
    </recommendedName>
</protein>
<dbReference type="STRING" id="1156394.T0RLG4"/>
<dbReference type="InParanoid" id="T0RLG4"/>
<reference evidence="2 3" key="1">
    <citation type="submission" date="2012-04" db="EMBL/GenBank/DDBJ databases">
        <title>The Genome Sequence of Saprolegnia declina VS20.</title>
        <authorList>
            <consortium name="The Broad Institute Genome Sequencing Platform"/>
            <person name="Russ C."/>
            <person name="Nusbaum C."/>
            <person name="Tyler B."/>
            <person name="van West P."/>
            <person name="Dieguez-Uribeondo J."/>
            <person name="de Bruijn I."/>
            <person name="Tripathy S."/>
            <person name="Jiang R."/>
            <person name="Young S.K."/>
            <person name="Zeng Q."/>
            <person name="Gargeya S."/>
            <person name="Fitzgerald M."/>
            <person name="Haas B."/>
            <person name="Abouelleil A."/>
            <person name="Alvarado L."/>
            <person name="Arachchi H.M."/>
            <person name="Berlin A."/>
            <person name="Chapman S.B."/>
            <person name="Goldberg J."/>
            <person name="Griggs A."/>
            <person name="Gujja S."/>
            <person name="Hansen M."/>
            <person name="Howarth C."/>
            <person name="Imamovic A."/>
            <person name="Larimer J."/>
            <person name="McCowen C."/>
            <person name="Montmayeur A."/>
            <person name="Murphy C."/>
            <person name="Neiman D."/>
            <person name="Pearson M."/>
            <person name="Priest M."/>
            <person name="Roberts A."/>
            <person name="Saif S."/>
            <person name="Shea T."/>
            <person name="Sisk P."/>
            <person name="Sykes S."/>
            <person name="Wortman J."/>
            <person name="Nusbaum C."/>
            <person name="Birren B."/>
        </authorList>
    </citation>
    <scope>NUCLEOTIDE SEQUENCE [LARGE SCALE GENOMIC DNA]</scope>
    <source>
        <strain evidence="2 3">VS20</strain>
    </source>
</reference>
<evidence type="ECO:0000313" key="3">
    <source>
        <dbReference type="Proteomes" id="UP000030762"/>
    </source>
</evidence>
<dbReference type="PROSITE" id="PS50106">
    <property type="entry name" value="PDZ"/>
    <property type="match status" value="1"/>
</dbReference>
<dbReference type="InterPro" id="IPR001478">
    <property type="entry name" value="PDZ"/>
</dbReference>
<dbReference type="EMBL" id="JH767173">
    <property type="protein sequence ID" value="EQC30817.1"/>
    <property type="molecule type" value="Genomic_DNA"/>
</dbReference>
<dbReference type="VEuPathDB" id="FungiDB:SDRG_11577"/>
<feature type="domain" description="PDZ" evidence="1">
    <location>
        <begin position="31"/>
        <end position="108"/>
    </location>
</feature>
<dbReference type="OMA" id="ANYDETM"/>
<dbReference type="InterPro" id="IPR036034">
    <property type="entry name" value="PDZ_sf"/>
</dbReference>
<organism evidence="2 3">
    <name type="scientific">Saprolegnia diclina (strain VS20)</name>
    <dbReference type="NCBI Taxonomy" id="1156394"/>
    <lineage>
        <taxon>Eukaryota</taxon>
        <taxon>Sar</taxon>
        <taxon>Stramenopiles</taxon>
        <taxon>Oomycota</taxon>
        <taxon>Saprolegniomycetes</taxon>
        <taxon>Saprolegniales</taxon>
        <taxon>Saprolegniaceae</taxon>
        <taxon>Saprolegnia</taxon>
    </lineage>
</organism>
<dbReference type="Proteomes" id="UP000030762">
    <property type="component" value="Unassembled WGS sequence"/>
</dbReference>
<dbReference type="AlphaFoldDB" id="T0RLG4"/>
<dbReference type="GeneID" id="19952304"/>